<keyword evidence="1" id="KW-1133">Transmembrane helix</keyword>
<dbReference type="InterPro" id="IPR045339">
    <property type="entry name" value="DUF6534"/>
</dbReference>
<protein>
    <recommendedName>
        <fullName evidence="2">DUF6534 domain-containing protein</fullName>
    </recommendedName>
</protein>
<dbReference type="Proteomes" id="UP000313359">
    <property type="component" value="Unassembled WGS sequence"/>
</dbReference>
<keyword evidence="1" id="KW-0812">Transmembrane</keyword>
<dbReference type="EMBL" id="ML122307">
    <property type="protein sequence ID" value="RPD54329.1"/>
    <property type="molecule type" value="Genomic_DNA"/>
</dbReference>
<evidence type="ECO:0000256" key="1">
    <source>
        <dbReference type="SAM" id="Phobius"/>
    </source>
</evidence>
<feature type="transmembrane region" description="Helical" evidence="1">
    <location>
        <begin position="95"/>
        <end position="112"/>
    </location>
</feature>
<dbReference type="OrthoDB" id="2751786at2759"/>
<evidence type="ECO:0000313" key="4">
    <source>
        <dbReference type="Proteomes" id="UP000313359"/>
    </source>
</evidence>
<dbReference type="PANTHER" id="PTHR40465:SF1">
    <property type="entry name" value="DUF6534 DOMAIN-CONTAINING PROTEIN"/>
    <property type="match status" value="1"/>
</dbReference>
<sequence>MAFVPVTAGVAPALPDTFTAAFAPVTAGAAPGPADTFTSSFIPATATLNAGLASQSLTVAASVVGAAGALPTRAGIQINPISPDLEFPNQSLDNTYGAFLLGTFFGILLYGYSLHQLSAYFRRFPSDTTLIRISLITVMILETAFTALTIHTSYFYLVTNFHDFVRLNRGVWSFSTTPIFMAAIMFTSQLFFARRVSLMGRRYMFVAATAMLFFTAEVALSAVSVYQGFVLIPFSFWEFTDVNVVIAALFGSAVGGDTLLTTSLIVELQRTRLSEARRKESRWDTALIYVLNTGLLHDALNIITFILALVLIGGQVPNFIHRSIAIVTTGLYSNTLLAVLNSRQLPATIEVVGGGFGINSIERARRHAKQDQWNTPHVLESSPGSINVAIATEEISDKLAQEKIEQEKWRDSSSTLDSVVFRV</sequence>
<feature type="transmembrane region" description="Helical" evidence="1">
    <location>
        <begin position="170"/>
        <end position="193"/>
    </location>
</feature>
<accession>A0A5C2RTN6</accession>
<dbReference type="Pfam" id="PF20152">
    <property type="entry name" value="DUF6534"/>
    <property type="match status" value="1"/>
</dbReference>
<name>A0A5C2RTN6_9APHY</name>
<evidence type="ECO:0000259" key="2">
    <source>
        <dbReference type="Pfam" id="PF20152"/>
    </source>
</evidence>
<reference evidence="3" key="1">
    <citation type="journal article" date="2018" name="Genome Biol. Evol.">
        <title>Genomics and development of Lentinus tigrinus, a white-rot wood-decaying mushroom with dimorphic fruiting bodies.</title>
        <authorList>
            <person name="Wu B."/>
            <person name="Xu Z."/>
            <person name="Knudson A."/>
            <person name="Carlson A."/>
            <person name="Chen N."/>
            <person name="Kovaka S."/>
            <person name="LaButti K."/>
            <person name="Lipzen A."/>
            <person name="Pennachio C."/>
            <person name="Riley R."/>
            <person name="Schakwitz W."/>
            <person name="Umezawa K."/>
            <person name="Ohm R.A."/>
            <person name="Grigoriev I.V."/>
            <person name="Nagy L.G."/>
            <person name="Gibbons J."/>
            <person name="Hibbett D."/>
        </authorList>
    </citation>
    <scope>NUCLEOTIDE SEQUENCE [LARGE SCALE GENOMIC DNA]</scope>
    <source>
        <strain evidence="3">ALCF2SS1-6</strain>
    </source>
</reference>
<feature type="transmembrane region" description="Helical" evidence="1">
    <location>
        <begin position="319"/>
        <end position="340"/>
    </location>
</feature>
<feature type="domain" description="DUF6534" evidence="2">
    <location>
        <begin position="255"/>
        <end position="344"/>
    </location>
</feature>
<organism evidence="3 4">
    <name type="scientific">Lentinus tigrinus ALCF2SS1-6</name>
    <dbReference type="NCBI Taxonomy" id="1328759"/>
    <lineage>
        <taxon>Eukaryota</taxon>
        <taxon>Fungi</taxon>
        <taxon>Dikarya</taxon>
        <taxon>Basidiomycota</taxon>
        <taxon>Agaricomycotina</taxon>
        <taxon>Agaricomycetes</taxon>
        <taxon>Polyporales</taxon>
        <taxon>Polyporaceae</taxon>
        <taxon>Lentinus</taxon>
    </lineage>
</organism>
<proteinExistence type="predicted"/>
<gene>
    <name evidence="3" type="ORF">L227DRAFT_352160</name>
</gene>
<dbReference type="STRING" id="1328759.A0A5C2RTN6"/>
<keyword evidence="4" id="KW-1185">Reference proteome</keyword>
<dbReference type="PANTHER" id="PTHR40465">
    <property type="entry name" value="CHROMOSOME 1, WHOLE GENOME SHOTGUN SEQUENCE"/>
    <property type="match status" value="1"/>
</dbReference>
<evidence type="ECO:0000313" key="3">
    <source>
        <dbReference type="EMBL" id="RPD54329.1"/>
    </source>
</evidence>
<feature type="transmembrane region" description="Helical" evidence="1">
    <location>
        <begin position="244"/>
        <end position="266"/>
    </location>
</feature>
<feature type="transmembrane region" description="Helical" evidence="1">
    <location>
        <begin position="287"/>
        <end position="313"/>
    </location>
</feature>
<dbReference type="AlphaFoldDB" id="A0A5C2RTN6"/>
<keyword evidence="1" id="KW-0472">Membrane</keyword>
<feature type="transmembrane region" description="Helical" evidence="1">
    <location>
        <begin position="205"/>
        <end position="232"/>
    </location>
</feature>
<feature type="transmembrane region" description="Helical" evidence="1">
    <location>
        <begin position="133"/>
        <end position="158"/>
    </location>
</feature>